<dbReference type="Proteomes" id="UP001204814">
    <property type="component" value="Unassembled WGS sequence"/>
</dbReference>
<dbReference type="InterPro" id="IPR035069">
    <property type="entry name" value="TTHA1013/TTHA0281-like"/>
</dbReference>
<dbReference type="SUPFAM" id="SSF143100">
    <property type="entry name" value="TTHA1013/TTHA0281-like"/>
    <property type="match status" value="1"/>
</dbReference>
<dbReference type="AlphaFoldDB" id="A0AAP2UGA8"/>
<dbReference type="EMBL" id="JANGBO010000002">
    <property type="protein sequence ID" value="MCQ5061135.1"/>
    <property type="molecule type" value="Genomic_DNA"/>
</dbReference>
<dbReference type="RefSeq" id="WP_117346712.1">
    <property type="nucleotide sequence ID" value="NZ_JAJDKX010000002.1"/>
</dbReference>
<protein>
    <submittedName>
        <fullName evidence="1">Uncharacterized protein</fullName>
    </submittedName>
</protein>
<evidence type="ECO:0000313" key="2">
    <source>
        <dbReference type="Proteomes" id="UP001204814"/>
    </source>
</evidence>
<evidence type="ECO:0000313" key="1">
    <source>
        <dbReference type="EMBL" id="MCQ5061135.1"/>
    </source>
</evidence>
<gene>
    <name evidence="1" type="ORF">NE542_04700</name>
</gene>
<reference evidence="1" key="1">
    <citation type="submission" date="2022-06" db="EMBL/GenBank/DDBJ databases">
        <title>Isolation of gut microbiota from human fecal samples.</title>
        <authorList>
            <person name="Pamer E.G."/>
            <person name="Barat B."/>
            <person name="Waligurski E."/>
            <person name="Medina S."/>
            <person name="Paddock L."/>
            <person name="Mostad J."/>
        </authorList>
    </citation>
    <scope>NUCLEOTIDE SEQUENCE</scope>
    <source>
        <strain evidence="1">DFI.6.24</strain>
    </source>
</reference>
<accession>A0AAP2UGA8</accession>
<organism evidence="1 2">
    <name type="scientific">Faecalibacillus intestinalis</name>
    <dbReference type="NCBI Taxonomy" id="1982626"/>
    <lineage>
        <taxon>Bacteria</taxon>
        <taxon>Bacillati</taxon>
        <taxon>Bacillota</taxon>
        <taxon>Erysipelotrichia</taxon>
        <taxon>Erysipelotrichales</taxon>
        <taxon>Coprobacillaceae</taxon>
        <taxon>Faecalibacillus</taxon>
    </lineage>
</organism>
<sequence length="87" mass="10048">MKLYYPAIFLKENDGRYSVSFSDVLEAITCGHDFENVDIKETVVKIELNLIGLDDKKTNFIIIKKSNESGKLNHYSFTYTAKFLFSQ</sequence>
<dbReference type="Gene3D" id="3.30.160.250">
    <property type="match status" value="1"/>
</dbReference>
<proteinExistence type="predicted"/>
<name>A0AAP2UGA8_9FIRM</name>
<comment type="caution">
    <text evidence="1">The sequence shown here is derived from an EMBL/GenBank/DDBJ whole genome shotgun (WGS) entry which is preliminary data.</text>
</comment>